<protein>
    <recommendedName>
        <fullName evidence="3">Helix-turn-helix domain-containing protein</fullName>
    </recommendedName>
</protein>
<evidence type="ECO:0008006" key="3">
    <source>
        <dbReference type="Google" id="ProtNLM"/>
    </source>
</evidence>
<accession>A0A846WUF0</accession>
<dbReference type="Proteomes" id="UP000563898">
    <property type="component" value="Unassembled WGS sequence"/>
</dbReference>
<dbReference type="EMBL" id="JAAXPC010000017">
    <property type="protein sequence ID" value="NKY04370.1"/>
    <property type="molecule type" value="Genomic_DNA"/>
</dbReference>
<organism evidence="1 2">
    <name type="scientific">Gordonia polyisoprenivorans</name>
    <dbReference type="NCBI Taxonomy" id="84595"/>
    <lineage>
        <taxon>Bacteria</taxon>
        <taxon>Bacillati</taxon>
        <taxon>Actinomycetota</taxon>
        <taxon>Actinomycetes</taxon>
        <taxon>Mycobacteriales</taxon>
        <taxon>Gordoniaceae</taxon>
        <taxon>Gordonia</taxon>
    </lineage>
</organism>
<evidence type="ECO:0000313" key="2">
    <source>
        <dbReference type="Proteomes" id="UP000563898"/>
    </source>
</evidence>
<gene>
    <name evidence="1" type="ORF">HGA05_22645</name>
</gene>
<comment type="caution">
    <text evidence="1">The sequence shown here is derived from an EMBL/GenBank/DDBJ whole genome shotgun (WGS) entry which is preliminary data.</text>
</comment>
<sequence>MEDYVTRKELAEKLQLSGPAIDALISTGIVKTARRVGRTVAISAEEATQLAARDYIDDAQHPPILVVKLAAATEDEADPSRKWLGWNPDAAPDDPDQIKAVSKYWRVRHPEIYVGERLAATTSGFPHAIYKINGYKNAPGGTREFDLTIDDSEIGKQLTKMRFRPIQGGVINLL</sequence>
<name>A0A846WUF0_9ACTN</name>
<dbReference type="RefSeq" id="WP_006370008.1">
    <property type="nucleotide sequence ID" value="NZ_JAAXPC010000017.1"/>
</dbReference>
<dbReference type="AlphaFoldDB" id="A0A846WUF0"/>
<evidence type="ECO:0000313" key="1">
    <source>
        <dbReference type="EMBL" id="NKY04370.1"/>
    </source>
</evidence>
<proteinExistence type="predicted"/>
<reference evidence="1 2" key="1">
    <citation type="submission" date="2020-04" db="EMBL/GenBank/DDBJ databases">
        <title>MicrobeNet Type strains.</title>
        <authorList>
            <person name="Nicholson A.C."/>
        </authorList>
    </citation>
    <scope>NUCLEOTIDE SEQUENCE [LARGE SCALE GENOMIC DNA]</scope>
    <source>
        <strain evidence="1 2">ATCC BAA-14</strain>
    </source>
</reference>